<sequence length="700" mass="78420">MQPVKVGRKIYFDDNDNAIAAEEETVISFEEKRRSMGGNNANKELYKKLRQKANTLRPHREALPIYSAREQLIKEFHDNDTVVLVGETGSGKTTQIPQYLLESGFANNGAIAVTQPRRVAATSLARRVSEEVGTKLGNKVGYTVRFDDTSSPNTLIKYLTDGMLIRELLSDTMLSRYSCVILDEAHERTLRTDILFGMVKELQKKRLELSQQNEQNGTNIVPLKIIIMSATLDAERFSEYFNNAKILYISGRQHSVRIFNTVEPQSDYLDSALLTIFQIHLEQQPGDILVFLTGQEEIESMEKLINEHGNQLPVDSMKLLSCPIFAALPPAQQAKVFAPAPPNTRKVILATNIAETSITISGIRYVIDTGLVKVRGYNSKIGIESLLISPISKSSSRQRTGRAGREAPGICYRLYTESTFDSLDENTEPEIKRCNLASAVLLLKASGVHDVLRFDYMDRPTRTSLIRALEQLYALGALSDNGDLTELGKKMAEFPLDPMYSKALFESQKSKCTQDIIAIISLLSVDGVFFSPHDKRAEAAEAKKKFISRDGDHITLLNVLTSYLSVNGDRDWCRENFINMRAMKHVMDVRKQLTQLCTRLNISPTTTCGQDYDVVLKCFLTGFFQNTALLQPDGGYKTVVGGMTVHIHPASVMFGKKVEAIVYNELVFTTKHYLRGISAIQANWLPQAAPKYFDNVQVTQ</sequence>
<keyword evidence="10" id="KW-1185">Reference proteome</keyword>
<dbReference type="Pfam" id="PF07717">
    <property type="entry name" value="OB_NTP_bind"/>
    <property type="match status" value="1"/>
</dbReference>
<evidence type="ECO:0000259" key="8">
    <source>
        <dbReference type="PROSITE" id="PS51194"/>
    </source>
</evidence>
<dbReference type="Pfam" id="PF00270">
    <property type="entry name" value="DEAD"/>
    <property type="match status" value="1"/>
</dbReference>
<dbReference type="SUPFAM" id="SSF52540">
    <property type="entry name" value="P-loop containing nucleoside triphosphate hydrolases"/>
    <property type="match status" value="1"/>
</dbReference>
<name>A0ABR2X3S8_9FUNG</name>
<evidence type="ECO:0000256" key="1">
    <source>
        <dbReference type="ARBA" id="ARBA00012552"/>
    </source>
</evidence>
<keyword evidence="2" id="KW-0547">Nucleotide-binding</keyword>
<keyword evidence="4" id="KW-0347">Helicase</keyword>
<evidence type="ECO:0000256" key="5">
    <source>
        <dbReference type="ARBA" id="ARBA00022840"/>
    </source>
</evidence>
<evidence type="ECO:0000259" key="7">
    <source>
        <dbReference type="PROSITE" id="PS51192"/>
    </source>
</evidence>
<dbReference type="InterPro" id="IPR002464">
    <property type="entry name" value="DNA/RNA_helicase_DEAH_CS"/>
</dbReference>
<gene>
    <name evidence="9" type="primary">prh1</name>
    <name evidence="9" type="ORF">K7432_000997</name>
</gene>
<reference evidence="9 10" key="1">
    <citation type="submission" date="2023-04" db="EMBL/GenBank/DDBJ databases">
        <title>Genome of Basidiobolus ranarum AG-B5.</title>
        <authorList>
            <person name="Stajich J.E."/>
            <person name="Carter-House D."/>
            <person name="Gryganskyi A."/>
        </authorList>
    </citation>
    <scope>NUCLEOTIDE SEQUENCE [LARGE SCALE GENOMIC DNA]</scope>
    <source>
        <strain evidence="9 10">AG-B5</strain>
    </source>
</reference>
<feature type="domain" description="Helicase C-terminal" evidence="8">
    <location>
        <begin position="275"/>
        <end position="447"/>
    </location>
</feature>
<dbReference type="GO" id="GO:0016787">
    <property type="term" value="F:hydrolase activity"/>
    <property type="evidence" value="ECO:0007669"/>
    <property type="project" value="UniProtKB-KW"/>
</dbReference>
<protein>
    <recommendedName>
        <fullName evidence="1">RNA helicase</fullName>
        <ecNumber evidence="1">3.6.4.13</ecNumber>
    </recommendedName>
</protein>
<dbReference type="PROSITE" id="PS51192">
    <property type="entry name" value="HELICASE_ATP_BIND_1"/>
    <property type="match status" value="1"/>
</dbReference>
<comment type="caution">
    <text evidence="9">The sequence shown here is derived from an EMBL/GenBank/DDBJ whole genome shotgun (WGS) entry which is preliminary data.</text>
</comment>
<dbReference type="PROSITE" id="PS00690">
    <property type="entry name" value="DEAH_ATP_HELICASE"/>
    <property type="match status" value="1"/>
</dbReference>
<dbReference type="CDD" id="cd18791">
    <property type="entry name" value="SF2_C_RHA"/>
    <property type="match status" value="1"/>
</dbReference>
<accession>A0ABR2X3S8</accession>
<dbReference type="Pfam" id="PF04408">
    <property type="entry name" value="WHD_HA2"/>
    <property type="match status" value="1"/>
</dbReference>
<dbReference type="EMBL" id="JASJQH010000020">
    <property type="protein sequence ID" value="KAK9768396.1"/>
    <property type="molecule type" value="Genomic_DNA"/>
</dbReference>
<proteinExistence type="predicted"/>
<evidence type="ECO:0000256" key="2">
    <source>
        <dbReference type="ARBA" id="ARBA00022741"/>
    </source>
</evidence>
<dbReference type="SMART" id="SM00487">
    <property type="entry name" value="DEXDc"/>
    <property type="match status" value="1"/>
</dbReference>
<keyword evidence="5" id="KW-0067">ATP-binding</keyword>
<dbReference type="Pfam" id="PF21010">
    <property type="entry name" value="HA2_C"/>
    <property type="match status" value="1"/>
</dbReference>
<organism evidence="9 10">
    <name type="scientific">Basidiobolus ranarum</name>
    <dbReference type="NCBI Taxonomy" id="34480"/>
    <lineage>
        <taxon>Eukaryota</taxon>
        <taxon>Fungi</taxon>
        <taxon>Fungi incertae sedis</taxon>
        <taxon>Zoopagomycota</taxon>
        <taxon>Entomophthoromycotina</taxon>
        <taxon>Basidiobolomycetes</taxon>
        <taxon>Basidiobolales</taxon>
        <taxon>Basidiobolaceae</taxon>
        <taxon>Basidiobolus</taxon>
    </lineage>
</organism>
<feature type="domain" description="Helicase ATP-binding" evidence="7">
    <location>
        <begin position="73"/>
        <end position="250"/>
    </location>
</feature>
<dbReference type="PANTHER" id="PTHR18934">
    <property type="entry name" value="ATP-DEPENDENT RNA HELICASE"/>
    <property type="match status" value="1"/>
</dbReference>
<dbReference type="InterPro" id="IPR001650">
    <property type="entry name" value="Helicase_C-like"/>
</dbReference>
<dbReference type="InterPro" id="IPR011709">
    <property type="entry name" value="DEAD-box_helicase_OB_fold"/>
</dbReference>
<evidence type="ECO:0000256" key="3">
    <source>
        <dbReference type="ARBA" id="ARBA00022801"/>
    </source>
</evidence>
<dbReference type="SMART" id="SM00847">
    <property type="entry name" value="HA2"/>
    <property type="match status" value="1"/>
</dbReference>
<evidence type="ECO:0000313" key="9">
    <source>
        <dbReference type="EMBL" id="KAK9768396.1"/>
    </source>
</evidence>
<dbReference type="PANTHER" id="PTHR18934:SF118">
    <property type="entry name" value="ATP-DEPENDENT RNA HELICASE DHX33"/>
    <property type="match status" value="1"/>
</dbReference>
<dbReference type="PROSITE" id="PS51194">
    <property type="entry name" value="HELICASE_CTER"/>
    <property type="match status" value="1"/>
</dbReference>
<dbReference type="InterPro" id="IPR011545">
    <property type="entry name" value="DEAD/DEAH_box_helicase_dom"/>
</dbReference>
<dbReference type="InterPro" id="IPR027417">
    <property type="entry name" value="P-loop_NTPase"/>
</dbReference>
<keyword evidence="3 9" id="KW-0378">Hydrolase</keyword>
<dbReference type="SMART" id="SM00490">
    <property type="entry name" value="HELICc"/>
    <property type="match status" value="1"/>
</dbReference>
<evidence type="ECO:0000313" key="10">
    <source>
        <dbReference type="Proteomes" id="UP001479436"/>
    </source>
</evidence>
<comment type="catalytic activity">
    <reaction evidence="6">
        <text>ATP + H2O = ADP + phosphate + H(+)</text>
        <dbReference type="Rhea" id="RHEA:13065"/>
        <dbReference type="ChEBI" id="CHEBI:15377"/>
        <dbReference type="ChEBI" id="CHEBI:15378"/>
        <dbReference type="ChEBI" id="CHEBI:30616"/>
        <dbReference type="ChEBI" id="CHEBI:43474"/>
        <dbReference type="ChEBI" id="CHEBI:456216"/>
        <dbReference type="EC" id="3.6.4.13"/>
    </reaction>
</comment>
<dbReference type="Pfam" id="PF00271">
    <property type="entry name" value="Helicase_C"/>
    <property type="match status" value="1"/>
</dbReference>
<evidence type="ECO:0000256" key="6">
    <source>
        <dbReference type="ARBA" id="ARBA00047984"/>
    </source>
</evidence>
<dbReference type="InterPro" id="IPR048333">
    <property type="entry name" value="HA2_WH"/>
</dbReference>
<dbReference type="GO" id="GO:0003724">
    <property type="term" value="F:RNA helicase activity"/>
    <property type="evidence" value="ECO:0007669"/>
    <property type="project" value="UniProtKB-EC"/>
</dbReference>
<dbReference type="Gene3D" id="3.40.50.300">
    <property type="entry name" value="P-loop containing nucleotide triphosphate hydrolases"/>
    <property type="match status" value="2"/>
</dbReference>
<dbReference type="CDD" id="cd17978">
    <property type="entry name" value="DEXHc_DHX33"/>
    <property type="match status" value="1"/>
</dbReference>
<evidence type="ECO:0000256" key="4">
    <source>
        <dbReference type="ARBA" id="ARBA00022806"/>
    </source>
</evidence>
<dbReference type="EC" id="3.6.4.13" evidence="1"/>
<dbReference type="InterPro" id="IPR014001">
    <property type="entry name" value="Helicase_ATP-bd"/>
</dbReference>
<dbReference type="InterPro" id="IPR007502">
    <property type="entry name" value="Helicase-assoc_dom"/>
</dbReference>
<dbReference type="Gene3D" id="1.20.120.1080">
    <property type="match status" value="1"/>
</dbReference>
<dbReference type="Proteomes" id="UP001479436">
    <property type="component" value="Unassembled WGS sequence"/>
</dbReference>